<feature type="region of interest" description="Disordered" evidence="16">
    <location>
        <begin position="95"/>
        <end position="133"/>
    </location>
</feature>
<dbReference type="GO" id="GO:1990904">
    <property type="term" value="C:ribonucleoprotein complex"/>
    <property type="evidence" value="ECO:0007669"/>
    <property type="project" value="UniProtKB-KW"/>
</dbReference>
<feature type="transmembrane region" description="Helical" evidence="15">
    <location>
        <begin position="451"/>
        <end position="474"/>
    </location>
</feature>
<feature type="compositionally biased region" description="Basic and acidic residues" evidence="16">
    <location>
        <begin position="105"/>
        <end position="114"/>
    </location>
</feature>
<comment type="similarity">
    <text evidence="5 15">Belongs to the peptidase S54 family.</text>
</comment>
<evidence type="ECO:0000256" key="15">
    <source>
        <dbReference type="RuleBase" id="RU362115"/>
    </source>
</evidence>
<feature type="transmembrane region" description="Helical" evidence="15">
    <location>
        <begin position="335"/>
        <end position="354"/>
    </location>
</feature>
<dbReference type="Pfam" id="PF01694">
    <property type="entry name" value="Rhomboid"/>
    <property type="match status" value="1"/>
</dbReference>
<dbReference type="Proteomes" id="UP000244309">
    <property type="component" value="Unassembled WGS sequence"/>
</dbReference>
<dbReference type="InterPro" id="IPR035952">
    <property type="entry name" value="Rhomboid-like_sf"/>
</dbReference>
<dbReference type="Gene3D" id="1.20.1540.10">
    <property type="entry name" value="Rhomboid-like"/>
    <property type="match status" value="1"/>
</dbReference>
<feature type="region of interest" description="Disordered" evidence="16">
    <location>
        <begin position="513"/>
        <end position="534"/>
    </location>
</feature>
<feature type="transmembrane region" description="Helical" evidence="15">
    <location>
        <begin position="268"/>
        <end position="290"/>
    </location>
</feature>
<keyword evidence="14" id="KW-0687">Ribonucleoprotein</keyword>
<reference evidence="18 19" key="1">
    <citation type="submission" date="2017-12" db="EMBL/GenBank/DDBJ databases">
        <title>Genome Sequence of a Multidrug-Resistant Candida haemulonii Isolate from a Patient with Chronic Leg Ulcers in Israel.</title>
        <authorList>
            <person name="Chow N.A."/>
            <person name="Gade L."/>
            <person name="Batra D."/>
            <person name="Rowe L.A."/>
            <person name="Ben-Ami R."/>
            <person name="Loparev V.N."/>
            <person name="Litvintseva A.P."/>
        </authorList>
    </citation>
    <scope>NUCLEOTIDE SEQUENCE [LARGE SCALE GENOMIC DNA]</scope>
    <source>
        <strain evidence="18 19">B11899</strain>
    </source>
</reference>
<feature type="compositionally biased region" description="Low complexity" evidence="16">
    <location>
        <begin position="519"/>
        <end position="530"/>
    </location>
</feature>
<keyword evidence="13 15" id="KW-0472">Membrane</keyword>
<keyword evidence="7 15" id="KW-0812">Transmembrane</keyword>
<accession>A0A2V1AW05</accession>
<dbReference type="VEuPathDB" id="FungiDB:CXQ85_004634"/>
<comment type="function">
    <text evidence="15">Serine protease involved in intramembrane proteolysis.</text>
</comment>
<feature type="transmembrane region" description="Helical" evidence="15">
    <location>
        <begin position="302"/>
        <end position="323"/>
    </location>
</feature>
<dbReference type="PANTHER" id="PTHR22936">
    <property type="entry name" value="RHOMBOID-RELATED"/>
    <property type="match status" value="1"/>
</dbReference>
<dbReference type="InterPro" id="IPR022764">
    <property type="entry name" value="Peptidase_S54_rhomboid_dom"/>
</dbReference>
<keyword evidence="19" id="KW-1185">Reference proteome</keyword>
<dbReference type="GO" id="GO:0004252">
    <property type="term" value="F:serine-type endopeptidase activity"/>
    <property type="evidence" value="ECO:0007669"/>
    <property type="project" value="InterPro"/>
</dbReference>
<dbReference type="GO" id="GO:0006508">
    <property type="term" value="P:proteolysis"/>
    <property type="evidence" value="ECO:0007669"/>
    <property type="project" value="UniProtKB-KW"/>
</dbReference>
<evidence type="ECO:0000256" key="14">
    <source>
        <dbReference type="ARBA" id="ARBA00023274"/>
    </source>
</evidence>
<keyword evidence="8 15" id="KW-0378">Hydrolase</keyword>
<keyword evidence="9 15" id="KW-0720">Serine protease</keyword>
<dbReference type="PANTHER" id="PTHR22936:SF69">
    <property type="entry name" value="RHOMBOID-LIKE PROTEIN"/>
    <property type="match status" value="1"/>
</dbReference>
<dbReference type="OrthoDB" id="2146116at2759"/>
<evidence type="ECO:0000256" key="3">
    <source>
        <dbReference type="ARBA" id="ARBA00004173"/>
    </source>
</evidence>
<dbReference type="SUPFAM" id="SSF144091">
    <property type="entry name" value="Rhomboid-like"/>
    <property type="match status" value="1"/>
</dbReference>
<evidence type="ECO:0000256" key="7">
    <source>
        <dbReference type="ARBA" id="ARBA00022692"/>
    </source>
</evidence>
<evidence type="ECO:0000313" key="19">
    <source>
        <dbReference type="Proteomes" id="UP000244309"/>
    </source>
</evidence>
<evidence type="ECO:0000256" key="12">
    <source>
        <dbReference type="ARBA" id="ARBA00023128"/>
    </source>
</evidence>
<dbReference type="AlphaFoldDB" id="A0A2V1AW05"/>
<evidence type="ECO:0000256" key="16">
    <source>
        <dbReference type="SAM" id="MobiDB-lite"/>
    </source>
</evidence>
<gene>
    <name evidence="18" type="ORF">CXQ85_004634</name>
</gene>
<dbReference type="InterPro" id="IPR002610">
    <property type="entry name" value="Peptidase_S54_rhomboid-like"/>
</dbReference>
<evidence type="ECO:0000256" key="8">
    <source>
        <dbReference type="ARBA" id="ARBA00022801"/>
    </source>
</evidence>
<feature type="domain" description="Peptidase S54 rhomboid" evidence="17">
    <location>
        <begin position="266"/>
        <end position="409"/>
    </location>
</feature>
<keyword evidence="11 15" id="KW-1133">Transmembrane helix</keyword>
<keyword evidence="12" id="KW-0496">Mitochondrion</keyword>
<feature type="transmembrane region" description="Helical" evidence="15">
    <location>
        <begin position="392"/>
        <end position="409"/>
    </location>
</feature>
<evidence type="ECO:0000256" key="5">
    <source>
        <dbReference type="ARBA" id="ARBA00009045"/>
    </source>
</evidence>
<evidence type="ECO:0000256" key="10">
    <source>
        <dbReference type="ARBA" id="ARBA00022980"/>
    </source>
</evidence>
<dbReference type="RefSeq" id="XP_025342909.1">
    <property type="nucleotide sequence ID" value="XM_025488247.1"/>
</dbReference>
<dbReference type="GO" id="GO:0005840">
    <property type="term" value="C:ribosome"/>
    <property type="evidence" value="ECO:0007669"/>
    <property type="project" value="UniProtKB-KW"/>
</dbReference>
<evidence type="ECO:0000256" key="11">
    <source>
        <dbReference type="ARBA" id="ARBA00022989"/>
    </source>
</evidence>
<evidence type="ECO:0000259" key="17">
    <source>
        <dbReference type="Pfam" id="PF01694"/>
    </source>
</evidence>
<feature type="compositionally biased region" description="Polar residues" evidence="16">
    <location>
        <begin position="38"/>
        <end position="57"/>
    </location>
</feature>
<evidence type="ECO:0000256" key="4">
    <source>
        <dbReference type="ARBA" id="ARBA00008860"/>
    </source>
</evidence>
<proteinExistence type="inferred from homology"/>
<name>A0A2V1AW05_9ASCO</name>
<protein>
    <recommendedName>
        <fullName evidence="15">Rhomboid-type serine protease</fullName>
        <ecNumber evidence="15">3.4.21.105</ecNumber>
    </recommendedName>
</protein>
<evidence type="ECO:0000256" key="6">
    <source>
        <dbReference type="ARBA" id="ARBA00022670"/>
    </source>
</evidence>
<comment type="caution">
    <text evidence="18">The sequence shown here is derived from an EMBL/GenBank/DDBJ whole genome shotgun (WGS) entry which is preliminary data.</text>
</comment>
<keyword evidence="10" id="KW-0689">Ribosomal protein</keyword>
<evidence type="ECO:0000256" key="1">
    <source>
        <dbReference type="ARBA" id="ARBA00000156"/>
    </source>
</evidence>
<keyword evidence="6 15" id="KW-0645">Protease</keyword>
<comment type="catalytic activity">
    <reaction evidence="1 15">
        <text>Cleaves type-1 transmembrane domains using a catalytic dyad composed of serine and histidine that are contributed by different transmembrane domains.</text>
        <dbReference type="EC" id="3.4.21.105"/>
    </reaction>
</comment>
<dbReference type="EMBL" id="PKFO01000006">
    <property type="protein sequence ID" value="PVH21969.1"/>
    <property type="molecule type" value="Genomic_DNA"/>
</dbReference>
<evidence type="ECO:0000313" key="18">
    <source>
        <dbReference type="EMBL" id="PVH21969.1"/>
    </source>
</evidence>
<evidence type="ECO:0000256" key="13">
    <source>
        <dbReference type="ARBA" id="ARBA00023136"/>
    </source>
</evidence>
<feature type="transmembrane region" description="Helical" evidence="15">
    <location>
        <begin position="160"/>
        <end position="180"/>
    </location>
</feature>
<dbReference type="EC" id="3.4.21.105" evidence="15"/>
<dbReference type="GO" id="GO:0005739">
    <property type="term" value="C:mitochondrion"/>
    <property type="evidence" value="ECO:0007669"/>
    <property type="project" value="UniProtKB-SubCell"/>
</dbReference>
<feature type="region of interest" description="Disordered" evidence="16">
    <location>
        <begin position="1"/>
        <end position="66"/>
    </location>
</feature>
<feature type="transmembrane region" description="Helical" evidence="15">
    <location>
        <begin position="366"/>
        <end position="386"/>
    </location>
</feature>
<dbReference type="STRING" id="45357.A0A2V1AW05"/>
<dbReference type="InterPro" id="IPR036736">
    <property type="entry name" value="ACP-like_sf"/>
</dbReference>
<comment type="subcellular location">
    <subcellularLocation>
        <location evidence="2 15">Membrane</location>
        <topology evidence="2 15">Multi-pass membrane protein</topology>
    </subcellularLocation>
    <subcellularLocation>
        <location evidence="3">Mitochondrion</location>
    </subcellularLocation>
</comment>
<comment type="similarity">
    <text evidence="4">Belongs to the mitochondrion-specific ribosomal protein mL50 family.</text>
</comment>
<dbReference type="GeneID" id="37009964"/>
<dbReference type="GO" id="GO:0016020">
    <property type="term" value="C:membrane"/>
    <property type="evidence" value="ECO:0007669"/>
    <property type="project" value="UniProtKB-SubCell"/>
</dbReference>
<sequence>MSFRDQFMQNARDNRPPVPAKDTSDSRRGSFSFEAHPQPQQAMPFSPLNDSGSNLNPHNPYFAQPSGSSGPYGYRYFESGNSVNNFGEQHEMARFPSGQLSPHNPFDEELKDPFRSASESNVDDDDVGAGQTSVDEKFKKNDRARRKLERRLPRFHYTKLPYFTMLVTLIQVIVFIVELVKMAQFTGSAFQTSPYFNPMLGPSTYLFIHMGARYVPCMHKLDGITSDPSIQFPCPNSTTVETNVCNLDELCGLSGIPLDSNGYHPDQWYRVFIPIFLHAGFLHIGFNLLLQCTMGASVERAIGLIKYAIIYIASGISGFLLGANFAPNGIASTGASGSLFGIIATNFLLFIYCGRKNTNPYGTKHYKLFILIMVIEVIGAFVLGLLPGMDNFSHIGGFCMGLLLSILLLPDPSFVYIDGIYTYYADTPLTKLWLNRWNPMDKYSDKIKWKVLTWGAVRVVCLVLAILYFSLLFVNLYSDEMEEGKKTCAWCKYINCIPVNDWCEQGEVSVENVDSSGNTRPATTSAPTPTGQSYSLMTITSPGQTVPAEIPNTQKRDVAESVPTNIVQKRFHVELQNTFNPTPPTLGNQELPFRPSIWTDFTLLAVMAMITFRLRTSPIMLRSILAKRSVTSMRSAFGMRGVSPQIITKQNDFTFDPKTKITILDEKNSADYKPFDAERDMPGFKVAQWKHKVVRKQDLEASYTPEQVAQVMSETYQELKGQSPSDFESTNLHDLPFRFEYCKLLQQKLGFDISDYAISRSHTLEELLGEVKNMVTQRWSSERNPNAIVLRSEDFAGTPNVYLNKELSEAEQKKLFEEKLAEVQKL</sequence>
<evidence type="ECO:0000256" key="2">
    <source>
        <dbReference type="ARBA" id="ARBA00004141"/>
    </source>
</evidence>
<organism evidence="18 19">
    <name type="scientific">Candidozyma haemuli</name>
    <dbReference type="NCBI Taxonomy" id="45357"/>
    <lineage>
        <taxon>Eukaryota</taxon>
        <taxon>Fungi</taxon>
        <taxon>Dikarya</taxon>
        <taxon>Ascomycota</taxon>
        <taxon>Saccharomycotina</taxon>
        <taxon>Pichiomycetes</taxon>
        <taxon>Metschnikowiaceae</taxon>
        <taxon>Candidozyma</taxon>
    </lineage>
</organism>
<dbReference type="Pfam" id="PF10501">
    <property type="entry name" value="Ribosomal_L50"/>
    <property type="match status" value="1"/>
</dbReference>
<evidence type="ECO:0000256" key="9">
    <source>
        <dbReference type="ARBA" id="ARBA00022825"/>
    </source>
</evidence>
<dbReference type="InterPro" id="IPR018305">
    <property type="entry name" value="Ribosomal_m50"/>
</dbReference>
<dbReference type="Gene3D" id="1.10.1200.10">
    <property type="entry name" value="ACP-like"/>
    <property type="match status" value="1"/>
</dbReference>